<feature type="compositionally biased region" description="Basic and acidic residues" evidence="1">
    <location>
        <begin position="41"/>
        <end position="67"/>
    </location>
</feature>
<feature type="compositionally biased region" description="Basic and acidic residues" evidence="1">
    <location>
        <begin position="19"/>
        <end position="28"/>
    </location>
</feature>
<keyword evidence="2" id="KW-1185">Reference proteome</keyword>
<evidence type="ECO:0000313" key="2">
    <source>
        <dbReference type="Proteomes" id="UP000887578"/>
    </source>
</evidence>
<sequence>MPEKDISKPQQIEPAPQKDVAKSEEIKSAEAVQPSTTITELAEKDVVKPDETFTTKADDKKLAEPKPTENIPVTEVKSDEKVVTEPEKQIEKVDETKQKLETSDIETKESQIAETTTTTTDLLRT</sequence>
<proteinExistence type="predicted"/>
<reference evidence="3" key="1">
    <citation type="submission" date="2022-11" db="UniProtKB">
        <authorList>
            <consortium name="WormBaseParasite"/>
        </authorList>
    </citation>
    <scope>IDENTIFICATION</scope>
</reference>
<name>A0A914P3Q4_9BILA</name>
<protein>
    <submittedName>
        <fullName evidence="3">Uncharacterized protein</fullName>
    </submittedName>
</protein>
<evidence type="ECO:0000256" key="1">
    <source>
        <dbReference type="SAM" id="MobiDB-lite"/>
    </source>
</evidence>
<accession>A0A914P3Q4</accession>
<evidence type="ECO:0000313" key="3">
    <source>
        <dbReference type="WBParaSite" id="PDA_v2.g12485.t1"/>
    </source>
</evidence>
<feature type="region of interest" description="Disordered" evidence="1">
    <location>
        <begin position="1"/>
        <end position="125"/>
    </location>
</feature>
<organism evidence="2 3">
    <name type="scientific">Panagrolaimus davidi</name>
    <dbReference type="NCBI Taxonomy" id="227884"/>
    <lineage>
        <taxon>Eukaryota</taxon>
        <taxon>Metazoa</taxon>
        <taxon>Ecdysozoa</taxon>
        <taxon>Nematoda</taxon>
        <taxon>Chromadorea</taxon>
        <taxon>Rhabditida</taxon>
        <taxon>Tylenchina</taxon>
        <taxon>Panagrolaimomorpha</taxon>
        <taxon>Panagrolaimoidea</taxon>
        <taxon>Panagrolaimidae</taxon>
        <taxon>Panagrolaimus</taxon>
    </lineage>
</organism>
<dbReference type="WBParaSite" id="PDA_v2.g12485.t1">
    <property type="protein sequence ID" value="PDA_v2.g12485.t1"/>
    <property type="gene ID" value="PDA_v2.g12485"/>
</dbReference>
<dbReference type="AlphaFoldDB" id="A0A914P3Q4"/>
<dbReference type="Proteomes" id="UP000887578">
    <property type="component" value="Unplaced"/>
</dbReference>
<feature type="compositionally biased region" description="Basic and acidic residues" evidence="1">
    <location>
        <begin position="76"/>
        <end position="111"/>
    </location>
</feature>
<feature type="compositionally biased region" description="Low complexity" evidence="1">
    <location>
        <begin position="115"/>
        <end position="125"/>
    </location>
</feature>